<sequence>MSQLRWKWMGRVLTVTYVFLLLGIQPFVNIPAEREVQPVSADVEQTEEIRPKIALTFDDGPSAAYTEKLLDGLRERDVHATFFLIGENIEKGDNALLVRQMARDGHLIGNHTYHHVQLTKIKEEEALKELEETNRLIEKITGNPVEYVRPPFGEFPKGLSAKISMIPVMWTVDPLDWSVKDTEKIVSKVVTQAKENDMILLHDCYGTSVEAALQIIDRLKEKGFEFVTADRLLLP</sequence>
<evidence type="ECO:0000256" key="1">
    <source>
        <dbReference type="ARBA" id="ARBA00022723"/>
    </source>
</evidence>
<dbReference type="GO" id="GO:0046872">
    <property type="term" value="F:metal ion binding"/>
    <property type="evidence" value="ECO:0007669"/>
    <property type="project" value="UniProtKB-KW"/>
</dbReference>
<evidence type="ECO:0000313" key="5">
    <source>
        <dbReference type="EMBL" id="MCZ7692808.1"/>
    </source>
</evidence>
<gene>
    <name evidence="5" type="ORF">O8D18_01920</name>
    <name evidence="4" type="ORF">OZZ17_15985</name>
    <name evidence="6" type="ORF">PNU63_03980</name>
</gene>
<dbReference type="GO" id="GO:0005975">
    <property type="term" value="P:carbohydrate metabolic process"/>
    <property type="evidence" value="ECO:0007669"/>
    <property type="project" value="InterPro"/>
</dbReference>
<dbReference type="InterPro" id="IPR011330">
    <property type="entry name" value="Glyco_hydro/deAcase_b/a-brl"/>
</dbReference>
<evidence type="ECO:0000313" key="4">
    <source>
        <dbReference type="EMBL" id="MCZ0669002.1"/>
    </source>
</evidence>
<evidence type="ECO:0000256" key="2">
    <source>
        <dbReference type="ARBA" id="ARBA00022801"/>
    </source>
</evidence>
<protein>
    <submittedName>
        <fullName evidence="4">Polysaccharide deacetylase family protein</fullName>
    </submittedName>
</protein>
<evidence type="ECO:0000313" key="6">
    <source>
        <dbReference type="EMBL" id="MDB8737945.1"/>
    </source>
</evidence>
<dbReference type="Gene3D" id="3.20.20.370">
    <property type="entry name" value="Glycoside hydrolase/deacetylase"/>
    <property type="match status" value="1"/>
</dbReference>
<dbReference type="AlphaFoldDB" id="A0A9Q4HYF1"/>
<dbReference type="PANTHER" id="PTHR10587:SF133">
    <property type="entry name" value="CHITIN DEACETYLASE 1-RELATED"/>
    <property type="match status" value="1"/>
</dbReference>
<accession>A0A9Q4HYF1</accession>
<feature type="domain" description="NodB homology" evidence="3">
    <location>
        <begin position="51"/>
        <end position="227"/>
    </location>
</feature>
<reference evidence="4" key="1">
    <citation type="submission" date="2022-11" db="EMBL/GenBank/DDBJ databases">
        <title>Temperate bacteriophages infecting mucin-degrading bacterium Ruminococcus gnavus from the human gut.</title>
        <authorList>
            <person name="Buttimer C."/>
        </authorList>
    </citation>
    <scope>NUCLEOTIDE SEQUENCE</scope>
    <source>
        <strain evidence="4">CCUG 49994</strain>
    </source>
</reference>
<dbReference type="InterPro" id="IPR050248">
    <property type="entry name" value="Polysacc_deacetylase_ArnD"/>
</dbReference>
<dbReference type="Proteomes" id="UP001148455">
    <property type="component" value="Unassembled WGS sequence"/>
</dbReference>
<evidence type="ECO:0000259" key="3">
    <source>
        <dbReference type="PROSITE" id="PS51677"/>
    </source>
</evidence>
<dbReference type="GO" id="GO:0016020">
    <property type="term" value="C:membrane"/>
    <property type="evidence" value="ECO:0007669"/>
    <property type="project" value="TreeGrafter"/>
</dbReference>
<reference evidence="5" key="2">
    <citation type="submission" date="2022-12" db="EMBL/GenBank/DDBJ databases">
        <title>Genome of R. gnavus strain RSHDN_123.</title>
        <authorList>
            <person name="Abdugheni R."/>
        </authorList>
    </citation>
    <scope>NUCLEOTIDE SEQUENCE</scope>
    <source>
        <strain evidence="5">RSHDN_123</strain>
    </source>
</reference>
<reference evidence="6" key="3">
    <citation type="submission" date="2023-01" db="EMBL/GenBank/DDBJ databases">
        <title>Human gut microbiome strain richness.</title>
        <authorList>
            <person name="Chen-Liaw A."/>
        </authorList>
    </citation>
    <scope>NUCLEOTIDE SEQUENCE</scope>
    <source>
        <strain evidence="6">1001217st1_A9_1001217B_191108</strain>
    </source>
</reference>
<dbReference type="SUPFAM" id="SSF88713">
    <property type="entry name" value="Glycoside hydrolase/deacetylase"/>
    <property type="match status" value="1"/>
</dbReference>
<name>A0A9Q4HYF1_MEDGN</name>
<dbReference type="EMBL" id="JAPRAY010000028">
    <property type="protein sequence ID" value="MCZ0669002.1"/>
    <property type="molecule type" value="Genomic_DNA"/>
</dbReference>
<dbReference type="EMBL" id="JAPZED010000001">
    <property type="protein sequence ID" value="MCZ7692808.1"/>
    <property type="molecule type" value="Genomic_DNA"/>
</dbReference>
<dbReference type="Proteomes" id="UP001211731">
    <property type="component" value="Unassembled WGS sequence"/>
</dbReference>
<keyword evidence="1" id="KW-0479">Metal-binding</keyword>
<dbReference type="GO" id="GO:0016810">
    <property type="term" value="F:hydrolase activity, acting on carbon-nitrogen (but not peptide) bonds"/>
    <property type="evidence" value="ECO:0007669"/>
    <property type="project" value="InterPro"/>
</dbReference>
<dbReference type="EMBL" id="JAQMLR010000003">
    <property type="protein sequence ID" value="MDB8737945.1"/>
    <property type="molecule type" value="Genomic_DNA"/>
</dbReference>
<keyword evidence="2" id="KW-0378">Hydrolase</keyword>
<organism evidence="4 7">
    <name type="scientific">Mediterraneibacter gnavus</name>
    <name type="common">Ruminococcus gnavus</name>
    <dbReference type="NCBI Taxonomy" id="33038"/>
    <lineage>
        <taxon>Bacteria</taxon>
        <taxon>Bacillati</taxon>
        <taxon>Bacillota</taxon>
        <taxon>Clostridia</taxon>
        <taxon>Lachnospirales</taxon>
        <taxon>Lachnospiraceae</taxon>
        <taxon>Mediterraneibacter</taxon>
    </lineage>
</organism>
<dbReference type="PROSITE" id="PS51677">
    <property type="entry name" value="NODB"/>
    <property type="match status" value="1"/>
</dbReference>
<proteinExistence type="predicted"/>
<dbReference type="InterPro" id="IPR002509">
    <property type="entry name" value="NODB_dom"/>
</dbReference>
<comment type="caution">
    <text evidence="4">The sequence shown here is derived from an EMBL/GenBank/DDBJ whole genome shotgun (WGS) entry which is preliminary data.</text>
</comment>
<dbReference type="Proteomes" id="UP001079535">
    <property type="component" value="Unassembled WGS sequence"/>
</dbReference>
<dbReference type="Pfam" id="PF01522">
    <property type="entry name" value="Polysacc_deac_1"/>
    <property type="match status" value="1"/>
</dbReference>
<dbReference type="PANTHER" id="PTHR10587">
    <property type="entry name" value="GLYCOSYL TRANSFERASE-RELATED"/>
    <property type="match status" value="1"/>
</dbReference>
<evidence type="ECO:0000313" key="7">
    <source>
        <dbReference type="Proteomes" id="UP001079535"/>
    </source>
</evidence>